<dbReference type="OrthoDB" id="167814at2157"/>
<evidence type="ECO:0008006" key="4">
    <source>
        <dbReference type="Google" id="ProtNLM"/>
    </source>
</evidence>
<dbReference type="PANTHER" id="PTHR35399:SF2">
    <property type="entry name" value="DUF839 DOMAIN-CONTAINING PROTEIN"/>
    <property type="match status" value="1"/>
</dbReference>
<dbReference type="EMBL" id="AOME01000053">
    <property type="protein sequence ID" value="EMA52783.1"/>
    <property type="molecule type" value="Genomic_DNA"/>
</dbReference>
<feature type="region of interest" description="Disordered" evidence="1">
    <location>
        <begin position="569"/>
        <end position="620"/>
    </location>
</feature>
<feature type="region of interest" description="Disordered" evidence="1">
    <location>
        <begin position="24"/>
        <end position="45"/>
    </location>
</feature>
<evidence type="ECO:0000256" key="1">
    <source>
        <dbReference type="SAM" id="MobiDB-lite"/>
    </source>
</evidence>
<evidence type="ECO:0000313" key="3">
    <source>
        <dbReference type="Proteomes" id="UP000011625"/>
    </source>
</evidence>
<reference evidence="2 3" key="1">
    <citation type="journal article" date="2014" name="PLoS Genet.">
        <title>Phylogenetically driven sequencing of extremely halophilic archaea reveals strategies for static and dynamic osmo-response.</title>
        <authorList>
            <person name="Becker E.A."/>
            <person name="Seitzer P.M."/>
            <person name="Tritt A."/>
            <person name="Larsen D."/>
            <person name="Krusor M."/>
            <person name="Yao A.I."/>
            <person name="Wu D."/>
            <person name="Madern D."/>
            <person name="Eisen J.A."/>
            <person name="Darling A.E."/>
            <person name="Facciotti M.T."/>
        </authorList>
    </citation>
    <scope>NUCLEOTIDE SEQUENCE [LARGE SCALE GENOMIC DNA]</scope>
    <source>
        <strain evidence="2 3">DSM 8989</strain>
    </source>
</reference>
<gene>
    <name evidence="2" type="ORF">C450_09958</name>
</gene>
<dbReference type="PROSITE" id="PS51318">
    <property type="entry name" value="TAT"/>
    <property type="match status" value="1"/>
</dbReference>
<name>M0N5F1_9EURY</name>
<dbReference type="AlphaFoldDB" id="M0N5F1"/>
<protein>
    <recommendedName>
        <fullName evidence="4">Cell surface protein</fullName>
    </recommendedName>
</protein>
<feature type="compositionally biased region" description="Basic residues" evidence="1">
    <location>
        <begin position="611"/>
        <end position="620"/>
    </location>
</feature>
<dbReference type="Pfam" id="PF05787">
    <property type="entry name" value="PhoX"/>
    <property type="match status" value="1"/>
</dbReference>
<dbReference type="PATRIC" id="fig|1227456.3.peg.2013"/>
<sequence>MSDHSRRDVIGLLTALGLGGIASEPIAARGRGPGGGHDHDHEDGPTLNRLATTVRGAEVTGMFLTRNGRFFFNVQHPDATNDDPYDEGTVGALTGANLHDLPSDFASVQVPDDEASGTVHTAVGRHQPLANGGDPTDDGEQFGVPYSAAGDPMTDGNTPDYNGFVPGDHPNEAYLFTNWETAPGMVSRLHLRMPGRRGKSTNHEWEVLGKRNIDFRDVEGTWNNCFGTVSPWGTPLTSEEYEPDAEAWFEPDQQTYGNREETMEEYLGDFGNAYRYGYIVELEEPTAEPEPRKHFTMGRFAHENAVVMPDRRTAYMSDDGTGTVFFKFVADEPGDLSAGTLYAARASQESGDDPAAVGFALEWIELAHGDDDEIEEWIAEYDGQDPENDPDYITDREIEAWANGNADDDRVAFLESRKAAAAVGATDEFRKMEGVNIKRDARPGDHLYMAMSEINETMSDEEDDVQLAGNDYGAVYRMQLDENYDVGRMEPVVTGGPDANICGGCPYDASPNSASSVCADCSFNPNQEEASGVLGTHMLGSNSAVDPENTIANPDNIVVMPDGRVIIGEDSTEASHDPPNMIWVYDPGDAADDRGRGSGSGRGRGGERGRGRGKGRGRGR</sequence>
<keyword evidence="3" id="KW-1185">Reference proteome</keyword>
<dbReference type="InterPro" id="IPR006311">
    <property type="entry name" value="TAT_signal"/>
</dbReference>
<dbReference type="STRING" id="1227456.C450_09958"/>
<dbReference type="PANTHER" id="PTHR35399">
    <property type="entry name" value="SLR8030 PROTEIN"/>
    <property type="match status" value="1"/>
</dbReference>
<dbReference type="Proteomes" id="UP000011625">
    <property type="component" value="Unassembled WGS sequence"/>
</dbReference>
<organism evidence="2 3">
    <name type="scientific">Halococcus salifodinae DSM 8989</name>
    <dbReference type="NCBI Taxonomy" id="1227456"/>
    <lineage>
        <taxon>Archaea</taxon>
        <taxon>Methanobacteriati</taxon>
        <taxon>Methanobacteriota</taxon>
        <taxon>Stenosarchaea group</taxon>
        <taxon>Halobacteria</taxon>
        <taxon>Halobacteriales</taxon>
        <taxon>Halococcaceae</taxon>
        <taxon>Halococcus</taxon>
    </lineage>
</organism>
<dbReference type="InterPro" id="IPR008557">
    <property type="entry name" value="PhoX"/>
</dbReference>
<proteinExistence type="predicted"/>
<dbReference type="RefSeq" id="WP_005043091.1">
    <property type="nucleotide sequence ID" value="NZ_AOME01000053.1"/>
</dbReference>
<accession>M0N5F1</accession>
<comment type="caution">
    <text evidence="2">The sequence shown here is derived from an EMBL/GenBank/DDBJ whole genome shotgun (WGS) entry which is preliminary data.</text>
</comment>
<evidence type="ECO:0000313" key="2">
    <source>
        <dbReference type="EMBL" id="EMA52783.1"/>
    </source>
</evidence>